<dbReference type="SMART" id="SM00443">
    <property type="entry name" value="G_patch"/>
    <property type="match status" value="1"/>
</dbReference>
<reference evidence="10" key="1">
    <citation type="journal article" date="2014" name="Proc. Natl. Acad. Sci. U.S.A.">
        <title>Extensive sampling of basidiomycete genomes demonstrates inadequacy of the white-rot/brown-rot paradigm for wood decay fungi.</title>
        <authorList>
            <person name="Riley R."/>
            <person name="Salamov A.A."/>
            <person name="Brown D.W."/>
            <person name="Nagy L.G."/>
            <person name="Floudas D."/>
            <person name="Held B.W."/>
            <person name="Levasseur A."/>
            <person name="Lombard V."/>
            <person name="Morin E."/>
            <person name="Otillar R."/>
            <person name="Lindquist E.A."/>
            <person name="Sun H."/>
            <person name="LaButti K.M."/>
            <person name="Schmutz J."/>
            <person name="Jabbour D."/>
            <person name="Luo H."/>
            <person name="Baker S.E."/>
            <person name="Pisabarro A.G."/>
            <person name="Walton J.D."/>
            <person name="Blanchette R.A."/>
            <person name="Henrissat B."/>
            <person name="Martin F."/>
            <person name="Cullen D."/>
            <person name="Hibbett D.S."/>
            <person name="Grigoriev I.V."/>
        </authorList>
    </citation>
    <scope>NUCLEOTIDE SEQUENCE [LARGE SCALE GENOMIC DNA]</scope>
    <source>
        <strain evidence="10">MUCL 33604</strain>
    </source>
</reference>
<gene>
    <name evidence="9" type="ORF">JAAARDRAFT_37578</name>
</gene>
<dbReference type="GO" id="GO:0005730">
    <property type="term" value="C:nucleolus"/>
    <property type="evidence" value="ECO:0007669"/>
    <property type="project" value="UniProtKB-SubCell"/>
</dbReference>
<keyword evidence="4" id="KW-0539">Nucleus</keyword>
<dbReference type="GO" id="GO:0003676">
    <property type="term" value="F:nucleic acid binding"/>
    <property type="evidence" value="ECO:0007669"/>
    <property type="project" value="InterPro"/>
</dbReference>
<feature type="compositionally biased region" description="Low complexity" evidence="7">
    <location>
        <begin position="259"/>
        <end position="274"/>
    </location>
</feature>
<accession>A0A067PUU2</accession>
<feature type="compositionally biased region" description="Basic and acidic residues" evidence="7">
    <location>
        <begin position="114"/>
        <end position="129"/>
    </location>
</feature>
<comment type="subcellular location">
    <subcellularLocation>
        <location evidence="1">Nucleus</location>
        <location evidence="1">Nucleolus</location>
    </subcellularLocation>
</comment>
<dbReference type="PROSITE" id="PS50174">
    <property type="entry name" value="G_PATCH"/>
    <property type="match status" value="1"/>
</dbReference>
<dbReference type="PANTHER" id="PTHR23149">
    <property type="entry name" value="G PATCH DOMAIN CONTAINING PROTEIN"/>
    <property type="match status" value="1"/>
</dbReference>
<feature type="region of interest" description="Disordered" evidence="7">
    <location>
        <begin position="257"/>
        <end position="278"/>
    </location>
</feature>
<feature type="region of interest" description="Disordered" evidence="7">
    <location>
        <begin position="323"/>
        <end position="346"/>
    </location>
</feature>
<dbReference type="AlphaFoldDB" id="A0A067PUU2"/>
<evidence type="ECO:0000256" key="7">
    <source>
        <dbReference type="SAM" id="MobiDB-lite"/>
    </source>
</evidence>
<name>A0A067PUU2_9AGAM</name>
<evidence type="ECO:0000256" key="1">
    <source>
        <dbReference type="ARBA" id="ARBA00004604"/>
    </source>
</evidence>
<dbReference type="EMBL" id="KL197726">
    <property type="protein sequence ID" value="KDQ55042.1"/>
    <property type="molecule type" value="Genomic_DNA"/>
</dbReference>
<comment type="similarity">
    <text evidence="5">Belongs to the PINX1 family.</text>
</comment>
<evidence type="ECO:0000256" key="3">
    <source>
        <dbReference type="ARBA" id="ARBA00022552"/>
    </source>
</evidence>
<evidence type="ECO:0000256" key="2">
    <source>
        <dbReference type="ARBA" id="ARBA00022517"/>
    </source>
</evidence>
<dbReference type="InParanoid" id="A0A067PUU2"/>
<keyword evidence="3" id="KW-0698">rRNA processing</keyword>
<protein>
    <recommendedName>
        <fullName evidence="6">PinX1-related protein 1</fullName>
    </recommendedName>
</protein>
<evidence type="ECO:0000313" key="9">
    <source>
        <dbReference type="EMBL" id="KDQ55042.1"/>
    </source>
</evidence>
<dbReference type="STRING" id="933084.A0A067PUU2"/>
<dbReference type="GO" id="GO:0006364">
    <property type="term" value="P:rRNA processing"/>
    <property type="evidence" value="ECO:0007669"/>
    <property type="project" value="UniProtKB-KW"/>
</dbReference>
<evidence type="ECO:0000256" key="6">
    <source>
        <dbReference type="ARBA" id="ARBA00041961"/>
    </source>
</evidence>
<dbReference type="InterPro" id="IPR050656">
    <property type="entry name" value="PINX1"/>
</dbReference>
<evidence type="ECO:0000313" key="10">
    <source>
        <dbReference type="Proteomes" id="UP000027265"/>
    </source>
</evidence>
<dbReference type="InterPro" id="IPR000467">
    <property type="entry name" value="G_patch_dom"/>
</dbReference>
<dbReference type="OrthoDB" id="29523at2759"/>
<proteinExistence type="inferred from homology"/>
<keyword evidence="2" id="KW-0690">Ribosome biogenesis</keyword>
<sequence>MGLSGRKVKQRIGADPRNLSWSDNAAKFGQAYLEKFGWENSKGLGANADGRTTHIKASQKLDLMGIGAQHQMDPSGIAWQQNKEFEGLLMRLNQAGKKEDGLQEEEASMDTENVGDKRKTKDGGQAEDKKRKKRKRAKDQDQDQGGGAEVSSTPNASNGALTSEVDYTAAPAAHVSTKNPAKKVMGPPRSHRARLIAAKRISSKHSLAISEVLGIAPTPSSSESTSVVTSDDETLKIQHLTTSAKSVSDYFKERLLAKSSSSSGTTTPSPISESVSYDEAPRRGLGAFRMIASSQIEEITEKCSTRSGIGVVVGSTFSSVLSSSFASTTRPPPQDNTNDFSVLSVEDQVRPKLSKKKKRKVGAAEGET</sequence>
<dbReference type="PANTHER" id="PTHR23149:SF31">
    <property type="entry name" value="PROTEIN PXR1"/>
    <property type="match status" value="1"/>
</dbReference>
<feature type="region of interest" description="Disordered" evidence="7">
    <location>
        <begin position="96"/>
        <end position="190"/>
    </location>
</feature>
<dbReference type="Pfam" id="PF01585">
    <property type="entry name" value="G-patch"/>
    <property type="match status" value="1"/>
</dbReference>
<keyword evidence="10" id="KW-1185">Reference proteome</keyword>
<feature type="compositionally biased region" description="Polar residues" evidence="7">
    <location>
        <begin position="150"/>
        <end position="161"/>
    </location>
</feature>
<organism evidence="9 10">
    <name type="scientific">Jaapia argillacea MUCL 33604</name>
    <dbReference type="NCBI Taxonomy" id="933084"/>
    <lineage>
        <taxon>Eukaryota</taxon>
        <taxon>Fungi</taxon>
        <taxon>Dikarya</taxon>
        <taxon>Basidiomycota</taxon>
        <taxon>Agaricomycotina</taxon>
        <taxon>Agaricomycetes</taxon>
        <taxon>Agaricomycetidae</taxon>
        <taxon>Jaapiales</taxon>
        <taxon>Jaapiaceae</taxon>
        <taxon>Jaapia</taxon>
    </lineage>
</organism>
<evidence type="ECO:0000259" key="8">
    <source>
        <dbReference type="PROSITE" id="PS50174"/>
    </source>
</evidence>
<dbReference type="Proteomes" id="UP000027265">
    <property type="component" value="Unassembled WGS sequence"/>
</dbReference>
<feature type="domain" description="G-patch" evidence="8">
    <location>
        <begin position="25"/>
        <end position="71"/>
    </location>
</feature>
<evidence type="ECO:0000256" key="4">
    <source>
        <dbReference type="ARBA" id="ARBA00023242"/>
    </source>
</evidence>
<evidence type="ECO:0000256" key="5">
    <source>
        <dbReference type="ARBA" id="ARBA00038007"/>
    </source>
</evidence>
<dbReference type="HOGENOM" id="CLU_044872_0_0_1"/>